<comment type="catalytic activity">
    <reaction evidence="1 11">
        <text>Endonucleolytic cleavage to 5'-phosphomonoester.</text>
        <dbReference type="EC" id="3.1.26.3"/>
    </reaction>
</comment>
<gene>
    <name evidence="11 14" type="primary">rnc</name>
    <name evidence="14" type="ORF">DDT42_00317</name>
</gene>
<dbReference type="AlphaFoldDB" id="A0A9E2F3Z9"/>
<keyword evidence="11" id="KW-0963">Cytoplasm</keyword>
<evidence type="ECO:0000256" key="9">
    <source>
        <dbReference type="ARBA" id="ARBA00022884"/>
    </source>
</evidence>
<dbReference type="SUPFAM" id="SSF69065">
    <property type="entry name" value="RNase III domain-like"/>
    <property type="match status" value="1"/>
</dbReference>
<evidence type="ECO:0000256" key="1">
    <source>
        <dbReference type="ARBA" id="ARBA00000109"/>
    </source>
</evidence>
<feature type="active site" evidence="11">
    <location>
        <position position="127"/>
    </location>
</feature>
<dbReference type="Gene3D" id="3.30.160.20">
    <property type="match status" value="1"/>
</dbReference>
<dbReference type="PROSITE" id="PS50137">
    <property type="entry name" value="DS_RBD"/>
    <property type="match status" value="1"/>
</dbReference>
<dbReference type="PANTHER" id="PTHR14950:SF37">
    <property type="entry name" value="ENDORIBONUCLEASE DICER"/>
    <property type="match status" value="1"/>
</dbReference>
<keyword evidence="7 11" id="KW-0378">Hydrolase</keyword>
<comment type="caution">
    <text evidence="14">The sequence shown here is derived from an EMBL/GenBank/DDBJ whole genome shotgun (WGS) entry which is preliminary data.</text>
</comment>
<evidence type="ECO:0000256" key="11">
    <source>
        <dbReference type="HAMAP-Rule" id="MF_00104"/>
    </source>
</evidence>
<evidence type="ECO:0000259" key="13">
    <source>
        <dbReference type="PROSITE" id="PS50142"/>
    </source>
</evidence>
<dbReference type="GO" id="GO:0006397">
    <property type="term" value="P:mRNA processing"/>
    <property type="evidence" value="ECO:0007669"/>
    <property type="project" value="UniProtKB-UniRule"/>
</dbReference>
<dbReference type="GO" id="GO:0005737">
    <property type="term" value="C:cytoplasm"/>
    <property type="evidence" value="ECO:0007669"/>
    <property type="project" value="UniProtKB-SubCell"/>
</dbReference>
<organism evidence="14 15">
    <name type="scientific">Psychracetigena formicireducens</name>
    <dbReference type="NCBI Taxonomy" id="2986056"/>
    <lineage>
        <taxon>Bacteria</taxon>
        <taxon>Bacillati</taxon>
        <taxon>Candidatus Lithacetigenota</taxon>
        <taxon>Candidatus Psychracetigena</taxon>
    </lineage>
</organism>
<keyword evidence="9 11" id="KW-0694">RNA-binding</keyword>
<protein>
    <recommendedName>
        <fullName evidence="11">Ribonuclease 3</fullName>
        <ecNumber evidence="11">3.1.26.3</ecNumber>
    </recommendedName>
    <alternativeName>
        <fullName evidence="11">Ribonuclease III</fullName>
        <shortName evidence="11">RNase III</shortName>
    </alternativeName>
</protein>
<dbReference type="GO" id="GO:0046872">
    <property type="term" value="F:metal ion binding"/>
    <property type="evidence" value="ECO:0007669"/>
    <property type="project" value="UniProtKB-KW"/>
</dbReference>
<evidence type="ECO:0000256" key="2">
    <source>
        <dbReference type="ARBA" id="ARBA00010183"/>
    </source>
</evidence>
<feature type="domain" description="DRBM" evidence="12">
    <location>
        <begin position="164"/>
        <end position="227"/>
    </location>
</feature>
<dbReference type="Proteomes" id="UP000811545">
    <property type="component" value="Unassembled WGS sequence"/>
</dbReference>
<feature type="domain" description="RNase III" evidence="13">
    <location>
        <begin position="24"/>
        <end position="138"/>
    </location>
</feature>
<dbReference type="PROSITE" id="PS50142">
    <property type="entry name" value="RNASE_3_2"/>
    <property type="match status" value="1"/>
</dbReference>
<accession>A0A9E2F3Z9</accession>
<comment type="subunit">
    <text evidence="11">Homodimer.</text>
</comment>
<dbReference type="InterPro" id="IPR036389">
    <property type="entry name" value="RNase_III_sf"/>
</dbReference>
<evidence type="ECO:0000256" key="3">
    <source>
        <dbReference type="ARBA" id="ARBA00022664"/>
    </source>
</evidence>
<dbReference type="EC" id="3.1.26.3" evidence="11"/>
<keyword evidence="11" id="KW-0699">rRNA-binding</keyword>
<evidence type="ECO:0000256" key="7">
    <source>
        <dbReference type="ARBA" id="ARBA00022801"/>
    </source>
</evidence>
<keyword evidence="8 11" id="KW-0460">Magnesium</keyword>
<dbReference type="HAMAP" id="MF_00104">
    <property type="entry name" value="RNase_III"/>
    <property type="match status" value="1"/>
</dbReference>
<keyword evidence="11" id="KW-0819">tRNA processing</keyword>
<dbReference type="SUPFAM" id="SSF54768">
    <property type="entry name" value="dsRNA-binding domain-like"/>
    <property type="match status" value="1"/>
</dbReference>
<comment type="subcellular location">
    <subcellularLocation>
        <location evidence="11">Cytoplasm</location>
    </subcellularLocation>
</comment>
<dbReference type="CDD" id="cd10845">
    <property type="entry name" value="DSRM_RNAse_III_family"/>
    <property type="match status" value="1"/>
</dbReference>
<dbReference type="CDD" id="cd00593">
    <property type="entry name" value="RIBOc"/>
    <property type="match status" value="1"/>
</dbReference>
<dbReference type="InterPro" id="IPR011907">
    <property type="entry name" value="RNase_III"/>
</dbReference>
<dbReference type="GO" id="GO:0019843">
    <property type="term" value="F:rRNA binding"/>
    <property type="evidence" value="ECO:0007669"/>
    <property type="project" value="UniProtKB-KW"/>
</dbReference>
<feature type="binding site" evidence="11">
    <location>
        <position position="127"/>
    </location>
    <ligand>
        <name>Mg(2+)</name>
        <dbReference type="ChEBI" id="CHEBI:18420"/>
    </ligand>
</feature>
<dbReference type="GO" id="GO:0006364">
    <property type="term" value="P:rRNA processing"/>
    <property type="evidence" value="ECO:0007669"/>
    <property type="project" value="UniProtKB-UniRule"/>
</dbReference>
<dbReference type="GO" id="GO:0004525">
    <property type="term" value="F:ribonuclease III activity"/>
    <property type="evidence" value="ECO:0007669"/>
    <property type="project" value="UniProtKB-UniRule"/>
</dbReference>
<comment type="similarity">
    <text evidence="2">Belongs to the ribonuclease III family.</text>
</comment>
<keyword evidence="6 11" id="KW-0255">Endonuclease</keyword>
<proteinExistence type="inferred from homology"/>
<dbReference type="GO" id="GO:0008033">
    <property type="term" value="P:tRNA processing"/>
    <property type="evidence" value="ECO:0007669"/>
    <property type="project" value="UniProtKB-KW"/>
</dbReference>
<dbReference type="SMART" id="SM00358">
    <property type="entry name" value="DSRM"/>
    <property type="match status" value="1"/>
</dbReference>
<keyword evidence="5 11" id="KW-0479">Metal-binding</keyword>
<name>A0A9E2F3Z9_PSYF1</name>
<comment type="function">
    <text evidence="10 11">Digests double-stranded RNA. Involved in the processing of primary rRNA transcript to yield the immediate precursors to the large and small rRNAs (23S and 16S). Processes some mRNAs, and tRNAs when they are encoded in the rRNA operon. Processes pre-crRNA and tracrRNA of type II CRISPR loci if present in the organism.</text>
</comment>
<dbReference type="EMBL" id="QLTW01000009">
    <property type="protein sequence ID" value="MBT9144476.1"/>
    <property type="molecule type" value="Genomic_DNA"/>
</dbReference>
<dbReference type="Gene3D" id="1.10.1520.10">
    <property type="entry name" value="Ribonuclease III domain"/>
    <property type="match status" value="1"/>
</dbReference>
<evidence type="ECO:0000313" key="14">
    <source>
        <dbReference type="EMBL" id="MBT9144476.1"/>
    </source>
</evidence>
<dbReference type="SMART" id="SM00535">
    <property type="entry name" value="RIBOc"/>
    <property type="match status" value="1"/>
</dbReference>
<dbReference type="InterPro" id="IPR000999">
    <property type="entry name" value="RNase_III_dom"/>
</dbReference>
<evidence type="ECO:0000256" key="5">
    <source>
        <dbReference type="ARBA" id="ARBA00022723"/>
    </source>
</evidence>
<dbReference type="Pfam" id="PF00636">
    <property type="entry name" value="Ribonuclease_3"/>
    <property type="match status" value="1"/>
</dbReference>
<evidence type="ECO:0000256" key="8">
    <source>
        <dbReference type="ARBA" id="ARBA00022842"/>
    </source>
</evidence>
<comment type="cofactor">
    <cofactor evidence="11">
        <name>Mg(2+)</name>
        <dbReference type="ChEBI" id="CHEBI:18420"/>
    </cofactor>
</comment>
<dbReference type="PANTHER" id="PTHR14950">
    <property type="entry name" value="DICER-RELATED"/>
    <property type="match status" value="1"/>
</dbReference>
<evidence type="ECO:0000256" key="10">
    <source>
        <dbReference type="ARBA" id="ARBA00049596"/>
    </source>
</evidence>
<dbReference type="InterPro" id="IPR014720">
    <property type="entry name" value="dsRBD_dom"/>
</dbReference>
<keyword evidence="4 11" id="KW-0540">Nuclease</keyword>
<feature type="binding site" evidence="11">
    <location>
        <position position="56"/>
    </location>
    <ligand>
        <name>Mg(2+)</name>
        <dbReference type="ChEBI" id="CHEBI:18420"/>
    </ligand>
</feature>
<sequence>MNILQKLKIAWSKWSRNIFSRVPGSKLEKKIKINFKNPSLLKEAMSFKSEKQEQLEFIGDAVLGLAISDLLCKIHPGLKEGELTVARSNLVNRKILAHKFRSFGLIKHINTPAGMDLSEKFLCNAFESLLGAIYLDQGYSFSYSLVKRWFKDELININTLLIRDYKTELQELMQKKGLSLPIYQVEERNGLFFAVLNLNGVVLNGIGNTRKSAEQEAASKGVNHFKNQN</sequence>
<evidence type="ECO:0000256" key="6">
    <source>
        <dbReference type="ARBA" id="ARBA00022759"/>
    </source>
</evidence>
<dbReference type="Pfam" id="PF00035">
    <property type="entry name" value="dsrm"/>
    <property type="match status" value="1"/>
</dbReference>
<keyword evidence="3 11" id="KW-0507">mRNA processing</keyword>
<evidence type="ECO:0000313" key="15">
    <source>
        <dbReference type="Proteomes" id="UP000811545"/>
    </source>
</evidence>
<evidence type="ECO:0000259" key="12">
    <source>
        <dbReference type="PROSITE" id="PS50137"/>
    </source>
</evidence>
<evidence type="ECO:0000256" key="4">
    <source>
        <dbReference type="ARBA" id="ARBA00022722"/>
    </source>
</evidence>
<reference evidence="14 15" key="1">
    <citation type="journal article" date="2021" name="bioRxiv">
        <title>Unique metabolic strategies in Hadean analogues reveal hints for primordial physiology.</title>
        <authorList>
            <person name="Nobu M.K."/>
            <person name="Nakai R."/>
            <person name="Tamazawa S."/>
            <person name="Mori H."/>
            <person name="Toyoda A."/>
            <person name="Ijiri A."/>
            <person name="Suzuki S."/>
            <person name="Kurokawa K."/>
            <person name="Kamagata Y."/>
            <person name="Tamaki H."/>
        </authorList>
    </citation>
    <scope>NUCLEOTIDE SEQUENCE [LARGE SCALE GENOMIC DNA]</scope>
    <source>
        <strain evidence="14">BS525</strain>
    </source>
</reference>
<keyword evidence="11" id="KW-0698">rRNA processing</keyword>
<feature type="active site" evidence="11">
    <location>
        <position position="60"/>
    </location>
</feature>
<feature type="binding site" evidence="11">
    <location>
        <position position="124"/>
    </location>
    <ligand>
        <name>Mg(2+)</name>
        <dbReference type="ChEBI" id="CHEBI:18420"/>
    </ligand>
</feature>